<accession>A0ABN7P5S9</accession>
<dbReference type="SUPFAM" id="SSF51445">
    <property type="entry name" value="(Trans)glycosidases"/>
    <property type="match status" value="1"/>
</dbReference>
<evidence type="ECO:0000256" key="1">
    <source>
        <dbReference type="ARBA" id="ARBA00007401"/>
    </source>
</evidence>
<protein>
    <recommendedName>
        <fullName evidence="2">Glycoside hydrolase family 2 catalytic domain-containing protein</fullName>
    </recommendedName>
</protein>
<comment type="similarity">
    <text evidence="1">Belongs to the glycosyl hydrolase 2 family.</text>
</comment>
<comment type="caution">
    <text evidence="3">The sequence shown here is derived from an EMBL/GenBank/DDBJ whole genome shotgun (WGS) entry which is preliminary data.</text>
</comment>
<evidence type="ECO:0000313" key="4">
    <source>
        <dbReference type="Proteomes" id="UP001153148"/>
    </source>
</evidence>
<evidence type="ECO:0000259" key="2">
    <source>
        <dbReference type="Pfam" id="PF02836"/>
    </source>
</evidence>
<keyword evidence="4" id="KW-1185">Reference proteome</keyword>
<name>A0ABN7P5S9_TIMPD</name>
<dbReference type="EMBL" id="CAJPIN010020068">
    <property type="protein sequence ID" value="CAG2062394.1"/>
    <property type="molecule type" value="Genomic_DNA"/>
</dbReference>
<feature type="domain" description="Glycoside hydrolase family 2 catalytic" evidence="2">
    <location>
        <begin position="10"/>
        <end position="64"/>
    </location>
</feature>
<dbReference type="InterPro" id="IPR006103">
    <property type="entry name" value="Glyco_hydro_2_cat"/>
</dbReference>
<dbReference type="InterPro" id="IPR017853">
    <property type="entry name" value="GH"/>
</dbReference>
<sequence>MTRHFKAFDILRKEDYFIGEMIWNFADFATKQDYTRVIGNHKGMFTRERQPKESAYALRARFELLADEERKKVSKL</sequence>
<dbReference type="PANTHER" id="PTHR10066:SF67">
    <property type="entry name" value="BETA-GLUCURONIDASE"/>
    <property type="match status" value="1"/>
</dbReference>
<dbReference type="PANTHER" id="PTHR10066">
    <property type="entry name" value="BETA-GLUCURONIDASE"/>
    <property type="match status" value="1"/>
</dbReference>
<proteinExistence type="inferred from homology"/>
<reference evidence="3" key="1">
    <citation type="submission" date="2021-03" db="EMBL/GenBank/DDBJ databases">
        <authorList>
            <person name="Tran Van P."/>
        </authorList>
    </citation>
    <scope>NUCLEOTIDE SEQUENCE</scope>
</reference>
<dbReference type="Gene3D" id="3.20.20.80">
    <property type="entry name" value="Glycosidases"/>
    <property type="match status" value="1"/>
</dbReference>
<dbReference type="Proteomes" id="UP001153148">
    <property type="component" value="Unassembled WGS sequence"/>
</dbReference>
<dbReference type="Pfam" id="PF02836">
    <property type="entry name" value="Glyco_hydro_2_C"/>
    <property type="match status" value="1"/>
</dbReference>
<organism evidence="3 4">
    <name type="scientific">Timema podura</name>
    <name type="common">Walking stick</name>
    <dbReference type="NCBI Taxonomy" id="61482"/>
    <lineage>
        <taxon>Eukaryota</taxon>
        <taxon>Metazoa</taxon>
        <taxon>Ecdysozoa</taxon>
        <taxon>Arthropoda</taxon>
        <taxon>Hexapoda</taxon>
        <taxon>Insecta</taxon>
        <taxon>Pterygota</taxon>
        <taxon>Neoptera</taxon>
        <taxon>Polyneoptera</taxon>
        <taxon>Phasmatodea</taxon>
        <taxon>Timematodea</taxon>
        <taxon>Timematoidea</taxon>
        <taxon>Timematidae</taxon>
        <taxon>Timema</taxon>
    </lineage>
</organism>
<gene>
    <name evidence="3" type="ORF">TPAB3V08_LOCUS9345</name>
</gene>
<evidence type="ECO:0000313" key="3">
    <source>
        <dbReference type="EMBL" id="CAG2062394.1"/>
    </source>
</evidence>